<feature type="transmembrane region" description="Helical" evidence="2">
    <location>
        <begin position="179"/>
        <end position="212"/>
    </location>
</feature>
<organism evidence="3 4">
    <name type="scientific">Adineta ricciae</name>
    <name type="common">Rotifer</name>
    <dbReference type="NCBI Taxonomy" id="249248"/>
    <lineage>
        <taxon>Eukaryota</taxon>
        <taxon>Metazoa</taxon>
        <taxon>Spiralia</taxon>
        <taxon>Gnathifera</taxon>
        <taxon>Rotifera</taxon>
        <taxon>Eurotatoria</taxon>
        <taxon>Bdelloidea</taxon>
        <taxon>Adinetida</taxon>
        <taxon>Adinetidae</taxon>
        <taxon>Adineta</taxon>
    </lineage>
</organism>
<keyword evidence="4" id="KW-1185">Reference proteome</keyword>
<keyword evidence="2" id="KW-0472">Membrane</keyword>
<name>A0A815U2A5_ADIRI</name>
<gene>
    <name evidence="3" type="ORF">XAT740_LOCUS40068</name>
</gene>
<protein>
    <submittedName>
        <fullName evidence="3">Uncharacterized protein</fullName>
    </submittedName>
</protein>
<evidence type="ECO:0000256" key="1">
    <source>
        <dbReference type="SAM" id="MobiDB-lite"/>
    </source>
</evidence>
<feature type="non-terminal residue" evidence="3">
    <location>
        <position position="1"/>
    </location>
</feature>
<dbReference type="Proteomes" id="UP000663828">
    <property type="component" value="Unassembled WGS sequence"/>
</dbReference>
<reference evidence="3" key="1">
    <citation type="submission" date="2021-02" db="EMBL/GenBank/DDBJ databases">
        <authorList>
            <person name="Nowell W R."/>
        </authorList>
    </citation>
    <scope>NUCLEOTIDE SEQUENCE</scope>
</reference>
<feature type="region of interest" description="Disordered" evidence="1">
    <location>
        <begin position="235"/>
        <end position="256"/>
    </location>
</feature>
<evidence type="ECO:0000313" key="3">
    <source>
        <dbReference type="EMBL" id="CAF1508325.1"/>
    </source>
</evidence>
<dbReference type="EMBL" id="CAJNOR010004516">
    <property type="protein sequence ID" value="CAF1508325.1"/>
    <property type="molecule type" value="Genomic_DNA"/>
</dbReference>
<comment type="caution">
    <text evidence="3">The sequence shown here is derived from an EMBL/GenBank/DDBJ whole genome shotgun (WGS) entry which is preliminary data.</text>
</comment>
<keyword evidence="2" id="KW-0812">Transmembrane</keyword>
<dbReference type="AlphaFoldDB" id="A0A815U2A5"/>
<accession>A0A815U2A5</accession>
<keyword evidence="2" id="KW-1133">Transmembrane helix</keyword>
<evidence type="ECO:0000256" key="2">
    <source>
        <dbReference type="SAM" id="Phobius"/>
    </source>
</evidence>
<evidence type="ECO:0000313" key="4">
    <source>
        <dbReference type="Proteomes" id="UP000663828"/>
    </source>
</evidence>
<sequence length="256" mass="28761">MQIIFNVCTECLAELSKSITNDEKTIEDHRNIERIISKLKQLQNSLGNLWARMITCFGRDSVDVGLYHVEADEYFHPTLFYPNVPYLVKFYQWSVYDVSRKIVCCYLLETTTLPNRPPNYFLALLIISDCTIMENKVFQHQQTIAQVRQNEDTSNSNDILINSESTNSESRRYRSLSRLISWCSPTSSCFLCLVIGLLTGGLILSVVISLWLTLNNKTATTIEGISTNTTITTNSVSTTSTSTIGTTSSSSSTSTT</sequence>
<proteinExistence type="predicted"/>